<accession>A0ABP9KU36</accession>
<organism evidence="2 3">
    <name type="scientific">Nocardia callitridis</name>
    <dbReference type="NCBI Taxonomy" id="648753"/>
    <lineage>
        <taxon>Bacteria</taxon>
        <taxon>Bacillati</taxon>
        <taxon>Actinomycetota</taxon>
        <taxon>Actinomycetes</taxon>
        <taxon>Mycobacteriales</taxon>
        <taxon>Nocardiaceae</taxon>
        <taxon>Nocardia</taxon>
    </lineage>
</organism>
<sequence>MGLLARIGLALLAVVAMVATMTGCSSEDGEAAGAGVGECFAALPGTDASTIDCSDQKAVYKVAQSSESETTCATDYTAAERKTGDSTAYLCLVPNFHQDGCYSDTGQTGYQSVDCAAPEASFRVLQRIDGEADELLCGADATGFRVVTDDPKVTFCTGAAKP</sequence>
<keyword evidence="3" id="KW-1185">Reference proteome</keyword>
<proteinExistence type="predicted"/>
<reference evidence="3" key="1">
    <citation type="journal article" date="2019" name="Int. J. Syst. Evol. Microbiol.">
        <title>The Global Catalogue of Microorganisms (GCM) 10K type strain sequencing project: providing services to taxonomists for standard genome sequencing and annotation.</title>
        <authorList>
            <consortium name="The Broad Institute Genomics Platform"/>
            <consortium name="The Broad Institute Genome Sequencing Center for Infectious Disease"/>
            <person name="Wu L."/>
            <person name="Ma J."/>
        </authorList>
    </citation>
    <scope>NUCLEOTIDE SEQUENCE [LARGE SCALE GENOMIC DNA]</scope>
    <source>
        <strain evidence="3">JCM 18298</strain>
    </source>
</reference>
<evidence type="ECO:0000256" key="1">
    <source>
        <dbReference type="SAM" id="SignalP"/>
    </source>
</evidence>
<dbReference type="EMBL" id="BAABJM010000007">
    <property type="protein sequence ID" value="GAA5066024.1"/>
    <property type="molecule type" value="Genomic_DNA"/>
</dbReference>
<dbReference type="Proteomes" id="UP001500603">
    <property type="component" value="Unassembled WGS sequence"/>
</dbReference>
<evidence type="ECO:0000313" key="2">
    <source>
        <dbReference type="EMBL" id="GAA5066024.1"/>
    </source>
</evidence>
<comment type="caution">
    <text evidence="2">The sequence shown here is derived from an EMBL/GenBank/DDBJ whole genome shotgun (WGS) entry which is preliminary data.</text>
</comment>
<evidence type="ECO:0008006" key="4">
    <source>
        <dbReference type="Google" id="ProtNLM"/>
    </source>
</evidence>
<feature type="signal peptide" evidence="1">
    <location>
        <begin position="1"/>
        <end position="18"/>
    </location>
</feature>
<gene>
    <name evidence="2" type="ORF">GCM10023318_53780</name>
</gene>
<evidence type="ECO:0000313" key="3">
    <source>
        <dbReference type="Proteomes" id="UP001500603"/>
    </source>
</evidence>
<keyword evidence="1" id="KW-0732">Signal</keyword>
<protein>
    <recommendedName>
        <fullName evidence="4">Pyridine nucleotide-disulfide oxidoreductase</fullName>
    </recommendedName>
</protein>
<name>A0ABP9KU36_9NOCA</name>
<dbReference type="PROSITE" id="PS51257">
    <property type="entry name" value="PROKAR_LIPOPROTEIN"/>
    <property type="match status" value="1"/>
</dbReference>
<feature type="chain" id="PRO_5046768140" description="Pyridine nucleotide-disulfide oxidoreductase" evidence="1">
    <location>
        <begin position="19"/>
        <end position="162"/>
    </location>
</feature>